<proteinExistence type="predicted"/>
<keyword evidence="4" id="KW-1185">Reference proteome</keyword>
<accession>A0ABV9U760</accession>
<protein>
    <submittedName>
        <fullName evidence="3">DUF6801 domain-containing protein</fullName>
    </submittedName>
</protein>
<dbReference type="EMBL" id="JBHSIT010000011">
    <property type="protein sequence ID" value="MFC4912009.1"/>
    <property type="molecule type" value="Genomic_DNA"/>
</dbReference>
<name>A0ABV9U760_9ACTN</name>
<feature type="chain" id="PRO_5045298802" evidence="1">
    <location>
        <begin position="40"/>
        <end position="415"/>
    </location>
</feature>
<evidence type="ECO:0000313" key="3">
    <source>
        <dbReference type="EMBL" id="MFC4912009.1"/>
    </source>
</evidence>
<evidence type="ECO:0000256" key="1">
    <source>
        <dbReference type="SAM" id="SignalP"/>
    </source>
</evidence>
<dbReference type="Pfam" id="PF20611">
    <property type="entry name" value="DUF6801"/>
    <property type="match status" value="1"/>
</dbReference>
<organism evidence="3 4">
    <name type="scientific">Actinomadura gamaensis</name>
    <dbReference type="NCBI Taxonomy" id="1763541"/>
    <lineage>
        <taxon>Bacteria</taxon>
        <taxon>Bacillati</taxon>
        <taxon>Actinomycetota</taxon>
        <taxon>Actinomycetes</taxon>
        <taxon>Streptosporangiales</taxon>
        <taxon>Thermomonosporaceae</taxon>
        <taxon>Actinomadura</taxon>
    </lineage>
</organism>
<evidence type="ECO:0000313" key="4">
    <source>
        <dbReference type="Proteomes" id="UP001595872"/>
    </source>
</evidence>
<dbReference type="Proteomes" id="UP001595872">
    <property type="component" value="Unassembled WGS sequence"/>
</dbReference>
<sequence>MRWKRQRPGGAARRPRALAVTAAAALCAALLTAMPPAGALPVGNVPDVGVDTGRFKLPIACTITLADTLPVLYLPLDVDVQGVAPVQLGPGQEFWLTQGSGSITFPSWLTSLAPILGLDKADAKITDLSIGATTSTPASINIARDKPLEIKDIPIDPGKPLKVGLPVQGTFEVGPFKAAQSGATTLRFESAVAEVQLRSQLGFSLPIKADCKPSQGNALLTLGIGDGAGHLPGKITGAPLNYPEPASNELIGIINAPYRCTLNGEPMDIGIGVGATIPLTVKRGGSFSFTDASGALTLPAATVNKLIDKGYTRASGRVTKLDLVTEGGVPATQNVAAAGIDIPEIPLVRDRKVVLPLPVNGTLTAGPFQPAEGAKSVAVLLGEAQADFTFNGDTRATGSCGAPSPKVYLVENPVT</sequence>
<evidence type="ECO:0000259" key="2">
    <source>
        <dbReference type="Pfam" id="PF20611"/>
    </source>
</evidence>
<gene>
    <name evidence="3" type="ORF">ACFPCY_32220</name>
</gene>
<reference evidence="4" key="1">
    <citation type="journal article" date="2019" name="Int. J. Syst. Evol. Microbiol.">
        <title>The Global Catalogue of Microorganisms (GCM) 10K type strain sequencing project: providing services to taxonomists for standard genome sequencing and annotation.</title>
        <authorList>
            <consortium name="The Broad Institute Genomics Platform"/>
            <consortium name="The Broad Institute Genome Sequencing Center for Infectious Disease"/>
            <person name="Wu L."/>
            <person name="Ma J."/>
        </authorList>
    </citation>
    <scope>NUCLEOTIDE SEQUENCE [LARGE SCALE GENOMIC DNA]</scope>
    <source>
        <strain evidence="4">KLKA75</strain>
    </source>
</reference>
<dbReference type="RefSeq" id="WP_378261515.1">
    <property type="nucleotide sequence ID" value="NZ_JBHSIT010000011.1"/>
</dbReference>
<feature type="domain" description="DUF6801" evidence="2">
    <location>
        <begin position="258"/>
        <end position="382"/>
    </location>
</feature>
<comment type="caution">
    <text evidence="3">The sequence shown here is derived from an EMBL/GenBank/DDBJ whole genome shotgun (WGS) entry which is preliminary data.</text>
</comment>
<dbReference type="InterPro" id="IPR046542">
    <property type="entry name" value="DUF6801"/>
</dbReference>
<keyword evidence="1" id="KW-0732">Signal</keyword>
<feature type="signal peptide" evidence="1">
    <location>
        <begin position="1"/>
        <end position="39"/>
    </location>
</feature>